<dbReference type="EMBL" id="JBBAXC010000026">
    <property type="protein sequence ID" value="MEI5909424.1"/>
    <property type="molecule type" value="Genomic_DNA"/>
</dbReference>
<organism evidence="1 2">
    <name type="scientific">Bacillus spongiae</name>
    <dbReference type="NCBI Taxonomy" id="2683610"/>
    <lineage>
        <taxon>Bacteria</taxon>
        <taxon>Bacillati</taxon>
        <taxon>Bacillota</taxon>
        <taxon>Bacilli</taxon>
        <taxon>Bacillales</taxon>
        <taxon>Bacillaceae</taxon>
        <taxon>Bacillus</taxon>
    </lineage>
</organism>
<dbReference type="Proteomes" id="UP001312865">
    <property type="component" value="Unassembled WGS sequence"/>
</dbReference>
<evidence type="ECO:0000313" key="2">
    <source>
        <dbReference type="Proteomes" id="UP001312865"/>
    </source>
</evidence>
<sequence length="41" mass="4880">MKNNSIVKDLERVLYSTDTSNLEKFEMIEKIASQYKELQQN</sequence>
<protein>
    <recommendedName>
        <fullName evidence="3">Fur-regulated basic protein FbpA</fullName>
    </recommendedName>
</protein>
<proteinExistence type="predicted"/>
<accession>A0ABU8HJZ4</accession>
<reference evidence="1 2" key="1">
    <citation type="journal article" date="2018" name="J. Microbiol.">
        <title>Bacillus spongiae sp. nov., isolated from sponge of Jeju Island.</title>
        <authorList>
            <person name="Lee G.E."/>
            <person name="Im W.T."/>
            <person name="Park J.S."/>
        </authorList>
    </citation>
    <scope>NUCLEOTIDE SEQUENCE [LARGE SCALE GENOMIC DNA]</scope>
    <source>
        <strain evidence="1 2">135PIL107-10</strain>
    </source>
</reference>
<keyword evidence="2" id="KW-1185">Reference proteome</keyword>
<dbReference type="RefSeq" id="WP_336588868.1">
    <property type="nucleotide sequence ID" value="NZ_JBBAXC010000026.1"/>
</dbReference>
<comment type="caution">
    <text evidence="1">The sequence shown here is derived from an EMBL/GenBank/DDBJ whole genome shotgun (WGS) entry which is preliminary data.</text>
</comment>
<evidence type="ECO:0000313" key="1">
    <source>
        <dbReference type="EMBL" id="MEI5909424.1"/>
    </source>
</evidence>
<name>A0ABU8HJZ4_9BACI</name>
<evidence type="ECO:0008006" key="3">
    <source>
        <dbReference type="Google" id="ProtNLM"/>
    </source>
</evidence>
<gene>
    <name evidence="1" type="ORF">WAK64_20560</name>
</gene>